<evidence type="ECO:0000313" key="9">
    <source>
        <dbReference type="EMBL" id="TBL79046.1"/>
    </source>
</evidence>
<sequence>MVSAASATARRKRNGSLINMWKHRYYFLLLMPALIYFVLFHYVPMAGVVLAFKNYSIAKGIFGSEWAGLEHFRRLFDSASFYEILSNTIRISLYRLIFVFIAPVVFALLLNEIRGTGIKRTVQTISYLPHFISWVVLGGIIQELLSPTRGVVNYVIKLLGGEPVYFLADPNYFRGVLIVTDIWQSVGWGSIIYLSAIAGINPDQYESASIDGASRWDMIGKITLPSILPTIVIMFIFQLGGIMNAGFDQIFNLYNPSVYKVADIIDTYVYRIGLVKMEYDYTTAVGLFKNTVGFILVVLANLVTSRVRGGEYKLW</sequence>
<keyword evidence="2 7" id="KW-0813">Transport</keyword>
<dbReference type="OrthoDB" id="9785836at2"/>
<keyword evidence="5 7" id="KW-1133">Transmembrane helix</keyword>
<feature type="domain" description="ABC transmembrane type-1" evidence="8">
    <location>
        <begin position="85"/>
        <end position="300"/>
    </location>
</feature>
<dbReference type="GO" id="GO:0055085">
    <property type="term" value="P:transmembrane transport"/>
    <property type="evidence" value="ECO:0007669"/>
    <property type="project" value="InterPro"/>
</dbReference>
<name>A0A4Q9DSI8_9BACL</name>
<dbReference type="CDD" id="cd06261">
    <property type="entry name" value="TM_PBP2"/>
    <property type="match status" value="1"/>
</dbReference>
<feature type="transmembrane region" description="Helical" evidence="7">
    <location>
        <begin position="25"/>
        <end position="43"/>
    </location>
</feature>
<comment type="similarity">
    <text evidence="7">Belongs to the binding-protein-dependent transport system permease family.</text>
</comment>
<proteinExistence type="inferred from homology"/>
<dbReference type="PROSITE" id="PS50928">
    <property type="entry name" value="ABC_TM1"/>
    <property type="match status" value="1"/>
</dbReference>
<keyword evidence="6 7" id="KW-0472">Membrane</keyword>
<protein>
    <submittedName>
        <fullName evidence="9">Sugar ABC transporter permease</fullName>
    </submittedName>
</protein>
<evidence type="ECO:0000256" key="5">
    <source>
        <dbReference type="ARBA" id="ARBA00022989"/>
    </source>
</evidence>
<organism evidence="9 10">
    <name type="scientific">Paenibacillus thalictri</name>
    <dbReference type="NCBI Taxonomy" id="2527873"/>
    <lineage>
        <taxon>Bacteria</taxon>
        <taxon>Bacillati</taxon>
        <taxon>Bacillota</taxon>
        <taxon>Bacilli</taxon>
        <taxon>Bacillales</taxon>
        <taxon>Paenibacillaceae</taxon>
        <taxon>Paenibacillus</taxon>
    </lineage>
</organism>
<dbReference type="InterPro" id="IPR050809">
    <property type="entry name" value="UgpAE/MalFG_permease"/>
</dbReference>
<evidence type="ECO:0000256" key="1">
    <source>
        <dbReference type="ARBA" id="ARBA00004651"/>
    </source>
</evidence>
<dbReference type="SUPFAM" id="SSF161098">
    <property type="entry name" value="MetI-like"/>
    <property type="match status" value="1"/>
</dbReference>
<evidence type="ECO:0000256" key="2">
    <source>
        <dbReference type="ARBA" id="ARBA00022448"/>
    </source>
</evidence>
<keyword evidence="10" id="KW-1185">Reference proteome</keyword>
<keyword evidence="4 7" id="KW-0812">Transmembrane</keyword>
<feature type="transmembrane region" description="Helical" evidence="7">
    <location>
        <begin position="91"/>
        <end position="110"/>
    </location>
</feature>
<evidence type="ECO:0000256" key="7">
    <source>
        <dbReference type="RuleBase" id="RU363032"/>
    </source>
</evidence>
<dbReference type="InterPro" id="IPR035906">
    <property type="entry name" value="MetI-like_sf"/>
</dbReference>
<comment type="caution">
    <text evidence="9">The sequence shown here is derived from an EMBL/GenBank/DDBJ whole genome shotgun (WGS) entry which is preliminary data.</text>
</comment>
<evidence type="ECO:0000256" key="4">
    <source>
        <dbReference type="ARBA" id="ARBA00022692"/>
    </source>
</evidence>
<evidence type="ECO:0000313" key="10">
    <source>
        <dbReference type="Proteomes" id="UP000293142"/>
    </source>
</evidence>
<dbReference type="InterPro" id="IPR000515">
    <property type="entry name" value="MetI-like"/>
</dbReference>
<accession>A0A4Q9DSI8</accession>
<dbReference type="EMBL" id="SIRE01000008">
    <property type="protein sequence ID" value="TBL79046.1"/>
    <property type="molecule type" value="Genomic_DNA"/>
</dbReference>
<dbReference type="PANTHER" id="PTHR43227">
    <property type="entry name" value="BLL4140 PROTEIN"/>
    <property type="match status" value="1"/>
</dbReference>
<dbReference type="AlphaFoldDB" id="A0A4Q9DSI8"/>
<evidence type="ECO:0000256" key="3">
    <source>
        <dbReference type="ARBA" id="ARBA00022475"/>
    </source>
</evidence>
<feature type="transmembrane region" description="Helical" evidence="7">
    <location>
        <begin position="222"/>
        <end position="247"/>
    </location>
</feature>
<keyword evidence="3" id="KW-1003">Cell membrane</keyword>
<evidence type="ECO:0000259" key="8">
    <source>
        <dbReference type="PROSITE" id="PS50928"/>
    </source>
</evidence>
<comment type="subcellular location">
    <subcellularLocation>
        <location evidence="1 7">Cell membrane</location>
        <topology evidence="1 7">Multi-pass membrane protein</topology>
    </subcellularLocation>
</comment>
<dbReference type="GO" id="GO:0005886">
    <property type="term" value="C:plasma membrane"/>
    <property type="evidence" value="ECO:0007669"/>
    <property type="project" value="UniProtKB-SubCell"/>
</dbReference>
<dbReference type="Pfam" id="PF00528">
    <property type="entry name" value="BPD_transp_1"/>
    <property type="match status" value="1"/>
</dbReference>
<evidence type="ECO:0000256" key="6">
    <source>
        <dbReference type="ARBA" id="ARBA00023136"/>
    </source>
</evidence>
<feature type="transmembrane region" description="Helical" evidence="7">
    <location>
        <begin position="281"/>
        <end position="303"/>
    </location>
</feature>
<dbReference type="Proteomes" id="UP000293142">
    <property type="component" value="Unassembled WGS sequence"/>
</dbReference>
<dbReference type="PANTHER" id="PTHR43227:SF11">
    <property type="entry name" value="BLL4140 PROTEIN"/>
    <property type="match status" value="1"/>
</dbReference>
<dbReference type="Gene3D" id="1.10.3720.10">
    <property type="entry name" value="MetI-like"/>
    <property type="match status" value="1"/>
</dbReference>
<reference evidence="9 10" key="1">
    <citation type="submission" date="2019-02" db="EMBL/GenBank/DDBJ databases">
        <title>Paenibacillus sp. nov., isolated from surface-sterilized tissue of Thalictrum simplex L.</title>
        <authorList>
            <person name="Tuo L."/>
        </authorList>
    </citation>
    <scope>NUCLEOTIDE SEQUENCE [LARGE SCALE GENOMIC DNA]</scope>
    <source>
        <strain evidence="9 10">N2SHLJ1</strain>
    </source>
</reference>
<gene>
    <name evidence="9" type="ORF">EYB31_12535</name>
</gene>